<comment type="caution">
    <text evidence="1">The sequence shown here is derived from an EMBL/GenBank/DDBJ whole genome shotgun (WGS) entry which is preliminary data.</text>
</comment>
<reference evidence="1 2" key="1">
    <citation type="submission" date="2018-04" db="EMBL/GenBank/DDBJ databases">
        <title>Genomic Encyclopedia of Archaeal and Bacterial Type Strains, Phase II (KMG-II): from individual species to whole genera.</title>
        <authorList>
            <person name="Goeker M."/>
        </authorList>
    </citation>
    <scope>NUCLEOTIDE SEQUENCE [LARGE SCALE GENOMIC DNA]</scope>
    <source>
        <strain evidence="1 2">DSM 25731</strain>
    </source>
</reference>
<organism evidence="1 2">
    <name type="scientific">Kordia periserrulae</name>
    <dbReference type="NCBI Taxonomy" id="701523"/>
    <lineage>
        <taxon>Bacteria</taxon>
        <taxon>Pseudomonadati</taxon>
        <taxon>Bacteroidota</taxon>
        <taxon>Flavobacteriia</taxon>
        <taxon>Flavobacteriales</taxon>
        <taxon>Flavobacteriaceae</taxon>
        <taxon>Kordia</taxon>
    </lineage>
</organism>
<gene>
    <name evidence="1" type="ORF">C8N46_106106</name>
</gene>
<name>A0A2T6BWK6_9FLAO</name>
<evidence type="ECO:0000313" key="2">
    <source>
        <dbReference type="Proteomes" id="UP000244090"/>
    </source>
</evidence>
<dbReference type="OrthoDB" id="1454468at2"/>
<protein>
    <submittedName>
        <fullName evidence="1">Uncharacterized protein</fullName>
    </submittedName>
</protein>
<dbReference type="PROSITE" id="PS51257">
    <property type="entry name" value="PROKAR_LIPOPROTEIN"/>
    <property type="match status" value="1"/>
</dbReference>
<dbReference type="Proteomes" id="UP000244090">
    <property type="component" value="Unassembled WGS sequence"/>
</dbReference>
<keyword evidence="2" id="KW-1185">Reference proteome</keyword>
<accession>A0A2T6BWK6</accession>
<evidence type="ECO:0000313" key="1">
    <source>
        <dbReference type="EMBL" id="PTX60462.1"/>
    </source>
</evidence>
<proteinExistence type="predicted"/>
<dbReference type="AlphaFoldDB" id="A0A2T6BWK6"/>
<sequence>MKKIIFTCFILISIYSCSKVSKVTVIETFDKEISSVIHPKKDGSYTTYYVEIQGEVNDSIKIEYFDDSFSFYYFGKINEFKRMDYYGGISEKLTFYPYKATSGKLTIKQVLQ</sequence>
<dbReference type="RefSeq" id="WP_108115407.1">
    <property type="nucleotide sequence ID" value="NZ_QBKT01000006.1"/>
</dbReference>
<dbReference type="EMBL" id="QBKT01000006">
    <property type="protein sequence ID" value="PTX60462.1"/>
    <property type="molecule type" value="Genomic_DNA"/>
</dbReference>